<organism evidence="1 2">
    <name type="scientific">Mesoterricola sediminis</name>
    <dbReference type="NCBI Taxonomy" id="2927980"/>
    <lineage>
        <taxon>Bacteria</taxon>
        <taxon>Pseudomonadati</taxon>
        <taxon>Acidobacteriota</taxon>
        <taxon>Holophagae</taxon>
        <taxon>Holophagales</taxon>
        <taxon>Holophagaceae</taxon>
        <taxon>Mesoterricola</taxon>
    </lineage>
</organism>
<evidence type="ECO:0000313" key="2">
    <source>
        <dbReference type="Proteomes" id="UP001228113"/>
    </source>
</evidence>
<reference evidence="1" key="1">
    <citation type="journal article" date="2023" name="Int. J. Syst. Evol. Microbiol.">
        <title>Mesoterricola silvestris gen. nov., sp. nov., Mesoterricola sediminis sp. nov., Geothrix oryzae sp. nov., Geothrix edaphica sp. nov., Geothrix rubra sp. nov., and Geothrix limicola sp. nov., six novel members of Acidobacteriota isolated from soils.</title>
        <authorList>
            <person name="Itoh H."/>
            <person name="Sugisawa Y."/>
            <person name="Mise K."/>
            <person name="Xu Z."/>
            <person name="Kuniyasu M."/>
            <person name="Ushijima N."/>
            <person name="Kawano K."/>
            <person name="Kobayashi E."/>
            <person name="Shiratori Y."/>
            <person name="Masuda Y."/>
            <person name="Senoo K."/>
        </authorList>
    </citation>
    <scope>NUCLEOTIDE SEQUENCE</scope>
    <source>
        <strain evidence="1">W786</strain>
    </source>
</reference>
<proteinExistence type="predicted"/>
<name>A0AA48KBA3_9BACT</name>
<gene>
    <name evidence="1" type="ORF">METESE_08620</name>
</gene>
<sequence length="400" mass="43269">MVPAAPPEHLPPLTPEAWELLLLAGRLDLAPGDATRLAALARTALPWANLLAWGERLGALPLLHHHLAAQPEAAPAEVLTRLEAAYRKTSLRNLRSFALLREILAKAEAAGVPVLCLKGSVLAPDLYGDLGLRPMGDLDLLVRPADAPGLEAILAGMGAFRSPDGRRRDPAEVPASVQEVIGHGLPWFFPSVCRVEIHRHLLAEGIRDDGWLQADLWAGARTRDLDGVPQRGLGREHLVLHLASHLAHHLEEGAVHLYWFTDLGALLHREGPALDRAALAALARRLGLEAGCREVFGLLGAAWDGPGPDDARGAFPRLAAALSVQTVVPAGLPGLTGLGAIRRVRGLRNRVRYLGEVFLPAPWKLEVAFGRSRPRPLLLLAWPWAKAWRLARTLVRRAVG</sequence>
<accession>A0AA48KBA3</accession>
<dbReference type="Proteomes" id="UP001228113">
    <property type="component" value="Chromosome"/>
</dbReference>
<dbReference type="RefSeq" id="WP_316411153.1">
    <property type="nucleotide sequence ID" value="NZ_AP027081.1"/>
</dbReference>
<protein>
    <recommendedName>
        <fullName evidence="3">Nucleotidyltransferase family protein</fullName>
    </recommendedName>
</protein>
<dbReference type="Pfam" id="PF14907">
    <property type="entry name" value="NTP_transf_5"/>
    <property type="match status" value="1"/>
</dbReference>
<evidence type="ECO:0000313" key="1">
    <source>
        <dbReference type="EMBL" id="BDU75904.1"/>
    </source>
</evidence>
<evidence type="ECO:0008006" key="3">
    <source>
        <dbReference type="Google" id="ProtNLM"/>
    </source>
</evidence>
<dbReference type="InterPro" id="IPR039498">
    <property type="entry name" value="NTP_transf_5"/>
</dbReference>
<dbReference type="AlphaFoldDB" id="A0AA48KBA3"/>
<dbReference type="KEGG" id="msea:METESE_08620"/>
<keyword evidence="2" id="KW-1185">Reference proteome</keyword>
<dbReference type="EMBL" id="AP027081">
    <property type="protein sequence ID" value="BDU75904.1"/>
    <property type="molecule type" value="Genomic_DNA"/>
</dbReference>